<feature type="region of interest" description="Disordered" evidence="1">
    <location>
        <begin position="1"/>
        <end position="24"/>
    </location>
</feature>
<keyword evidence="2" id="KW-0812">Transmembrane</keyword>
<accession>A0ABP8QPW5</accession>
<dbReference type="EMBL" id="BAABHF010000038">
    <property type="protein sequence ID" value="GAA4505880.1"/>
    <property type="molecule type" value="Genomic_DNA"/>
</dbReference>
<feature type="transmembrane region" description="Helical" evidence="2">
    <location>
        <begin position="108"/>
        <end position="127"/>
    </location>
</feature>
<feature type="transmembrane region" description="Helical" evidence="2">
    <location>
        <begin position="77"/>
        <end position="96"/>
    </location>
</feature>
<feature type="compositionally biased region" description="Pro residues" evidence="1">
    <location>
        <begin position="7"/>
        <end position="22"/>
    </location>
</feature>
<evidence type="ECO:0000256" key="2">
    <source>
        <dbReference type="SAM" id="Phobius"/>
    </source>
</evidence>
<reference evidence="4" key="1">
    <citation type="journal article" date="2019" name="Int. J. Syst. Evol. Microbiol.">
        <title>The Global Catalogue of Microorganisms (GCM) 10K type strain sequencing project: providing services to taxonomists for standard genome sequencing and annotation.</title>
        <authorList>
            <consortium name="The Broad Institute Genomics Platform"/>
            <consortium name="The Broad Institute Genome Sequencing Center for Infectious Disease"/>
            <person name="Wu L."/>
            <person name="Ma J."/>
        </authorList>
    </citation>
    <scope>NUCLEOTIDE SEQUENCE [LARGE SCALE GENOMIC DNA]</scope>
    <source>
        <strain evidence="4">JCM 17933</strain>
    </source>
</reference>
<keyword evidence="4" id="KW-1185">Reference proteome</keyword>
<feature type="transmembrane region" description="Helical" evidence="2">
    <location>
        <begin position="52"/>
        <end position="71"/>
    </location>
</feature>
<evidence type="ECO:0000313" key="3">
    <source>
        <dbReference type="EMBL" id="GAA4505880.1"/>
    </source>
</evidence>
<keyword evidence="2" id="KW-1133">Transmembrane helix</keyword>
<proteinExistence type="predicted"/>
<dbReference type="Proteomes" id="UP001500503">
    <property type="component" value="Unassembled WGS sequence"/>
</dbReference>
<gene>
    <name evidence="3" type="ORF">GCM10023191_062230</name>
</gene>
<keyword evidence="2" id="KW-0472">Membrane</keyword>
<organism evidence="3 4">
    <name type="scientific">Actinoallomurus oryzae</name>
    <dbReference type="NCBI Taxonomy" id="502180"/>
    <lineage>
        <taxon>Bacteria</taxon>
        <taxon>Bacillati</taxon>
        <taxon>Actinomycetota</taxon>
        <taxon>Actinomycetes</taxon>
        <taxon>Streptosporangiales</taxon>
        <taxon>Thermomonosporaceae</taxon>
        <taxon>Actinoallomurus</taxon>
    </lineage>
</organism>
<comment type="caution">
    <text evidence="3">The sequence shown here is derived from an EMBL/GenBank/DDBJ whole genome shotgun (WGS) entry which is preliminary data.</text>
</comment>
<sequence length="482" mass="51552">MDHPVYAAPPPEPPPTPPPAAPAPRACDPAAAALGNASLLGVGYLMLGRRRLALAAVLVTIVLVSVLVSVARTWFEVLVLLWWAAVIAHGWFLARGRGDAGNAVRRQRLIALGVTVVVLLAVGLLRFDASRIHHSVTEARESGDCARVLSAHGRVWIGVRIADAPLTGRSDEAAHACRRLRAARTQLATGLTGDTGALKAGFATLGSVLDEPGNAKTVETVLNGFLGGLPAKDPCHTAAVTDWLRDRQPTHDALDRSAGIVGQTAPAALVGCGDSLMAARAWASARTRYQQLLDRYPGDQLTSRARDGVKKATQTIELENVRSLLDGSTDDQPAYCSKPAKYSGAASYGKGTNRALFYGNDTYRKKLPGSWRTTDPAHAVLVICAGERHYGSTVQRCPYRSKFGTGSLTYVAFHKIAIPVKVYELRTGKRVAKRDIQISGATCPRVIHYTTYAGLDAGPPSKQYVKASESDVRAGFRSLIKR</sequence>
<evidence type="ECO:0000256" key="1">
    <source>
        <dbReference type="SAM" id="MobiDB-lite"/>
    </source>
</evidence>
<evidence type="ECO:0000313" key="4">
    <source>
        <dbReference type="Proteomes" id="UP001500503"/>
    </source>
</evidence>
<dbReference type="RefSeq" id="WP_345469870.1">
    <property type="nucleotide sequence ID" value="NZ_BAABHF010000038.1"/>
</dbReference>
<protein>
    <submittedName>
        <fullName evidence="3">Uncharacterized protein</fullName>
    </submittedName>
</protein>
<name>A0ABP8QPW5_9ACTN</name>